<dbReference type="PANTHER" id="PTHR11455:SF9">
    <property type="entry name" value="CRYPTOCHROME CIRCADIAN CLOCK 5 ISOFORM X1"/>
    <property type="match status" value="1"/>
</dbReference>
<dbReference type="EMBL" id="MSCJ01000003">
    <property type="protein sequence ID" value="PQJ62451.1"/>
    <property type="molecule type" value="Genomic_DNA"/>
</dbReference>
<dbReference type="Pfam" id="PF03441">
    <property type="entry name" value="FAD_binding_7"/>
    <property type="match status" value="1"/>
</dbReference>
<dbReference type="InterPro" id="IPR014729">
    <property type="entry name" value="Rossmann-like_a/b/a_fold"/>
</dbReference>
<organism evidence="16 17">
    <name type="scientific">Photobacterium angustum</name>
    <dbReference type="NCBI Taxonomy" id="661"/>
    <lineage>
        <taxon>Bacteria</taxon>
        <taxon>Pseudomonadati</taxon>
        <taxon>Pseudomonadota</taxon>
        <taxon>Gammaproteobacteria</taxon>
        <taxon>Vibrionales</taxon>
        <taxon>Vibrionaceae</taxon>
        <taxon>Photobacterium</taxon>
    </lineage>
</organism>
<evidence type="ECO:0000256" key="10">
    <source>
        <dbReference type="ARBA" id="ARBA00059220"/>
    </source>
</evidence>
<dbReference type="NCBIfam" id="NF007955">
    <property type="entry name" value="PRK10674.1"/>
    <property type="match status" value="1"/>
</dbReference>
<dbReference type="InterPro" id="IPR036134">
    <property type="entry name" value="Crypto/Photolyase_FAD-like_sf"/>
</dbReference>
<evidence type="ECO:0000256" key="1">
    <source>
        <dbReference type="ARBA" id="ARBA00001932"/>
    </source>
</evidence>
<comment type="similarity">
    <text evidence="2">Belongs to the DNA photolyase class-1 family.</text>
</comment>
<dbReference type="GO" id="GO:0000719">
    <property type="term" value="P:photoreactive repair"/>
    <property type="evidence" value="ECO:0007669"/>
    <property type="project" value="UniProtKB-ARBA"/>
</dbReference>
<feature type="site" description="Electron transfer via tryptophanyl radical" evidence="13">
    <location>
        <position position="322"/>
    </location>
</feature>
<evidence type="ECO:0000256" key="4">
    <source>
        <dbReference type="ARBA" id="ARBA00014046"/>
    </source>
</evidence>
<evidence type="ECO:0000256" key="3">
    <source>
        <dbReference type="ARBA" id="ARBA00013149"/>
    </source>
</evidence>
<feature type="site" description="Electron transfer via tryptophanyl radical" evidence="13">
    <location>
        <position position="375"/>
    </location>
</feature>
<name>A0A2S7VLU1_PHOAN</name>
<feature type="binding site" evidence="12">
    <location>
        <begin position="388"/>
        <end position="390"/>
    </location>
    <ligand>
        <name>FAD</name>
        <dbReference type="ChEBI" id="CHEBI:57692"/>
    </ligand>
</feature>
<comment type="caution">
    <text evidence="16">The sequence shown here is derived from an EMBL/GenBank/DDBJ whole genome shotgun (WGS) entry which is preliminary data.</text>
</comment>
<evidence type="ECO:0000313" key="17">
    <source>
        <dbReference type="Proteomes" id="UP000238730"/>
    </source>
</evidence>
<dbReference type="GO" id="GO:0071949">
    <property type="term" value="F:FAD binding"/>
    <property type="evidence" value="ECO:0007669"/>
    <property type="project" value="TreeGrafter"/>
</dbReference>
<dbReference type="Proteomes" id="UP000238730">
    <property type="component" value="Unassembled WGS sequence"/>
</dbReference>
<dbReference type="OrthoDB" id="9772484at2"/>
<comment type="cofactor">
    <cofactor evidence="12">
        <name>FAD</name>
        <dbReference type="ChEBI" id="CHEBI:57692"/>
    </cofactor>
    <text evidence="12">Binds 1 FAD per subunit.</text>
</comment>
<dbReference type="Gene3D" id="1.25.40.80">
    <property type="match status" value="1"/>
</dbReference>
<dbReference type="Gene3D" id="3.40.50.620">
    <property type="entry name" value="HUPs"/>
    <property type="match status" value="1"/>
</dbReference>
<dbReference type="Gene3D" id="1.10.579.10">
    <property type="entry name" value="DNA Cyclobutane Dipyrimidine Photolyase, subunit A, domain 3"/>
    <property type="match status" value="1"/>
</dbReference>
<dbReference type="GO" id="GO:0003904">
    <property type="term" value="F:deoxyribodipyrimidine photo-lyase activity"/>
    <property type="evidence" value="ECO:0007669"/>
    <property type="project" value="UniProtKB-EC"/>
</dbReference>
<feature type="domain" description="Photolyase/cryptochrome alpha/beta" evidence="15">
    <location>
        <begin position="9"/>
        <end position="142"/>
    </location>
</feature>
<feature type="binding site" evidence="12">
    <location>
        <position position="235"/>
    </location>
    <ligand>
        <name>FAD</name>
        <dbReference type="ChEBI" id="CHEBI:57692"/>
    </ligand>
</feature>
<dbReference type="PROSITE" id="PS00394">
    <property type="entry name" value="DNA_PHOTOLYASES_1_1"/>
    <property type="match status" value="1"/>
</dbReference>
<dbReference type="PRINTS" id="PR00147">
    <property type="entry name" value="DNAPHOTLYASE"/>
</dbReference>
<dbReference type="EC" id="4.1.99.3" evidence="3"/>
<comment type="catalytic activity">
    <reaction evidence="9">
        <text>cyclobutadipyrimidine (in DNA) = 2 pyrimidine residues (in DNA).</text>
        <dbReference type="EC" id="4.1.99.3"/>
    </reaction>
</comment>
<keyword evidence="16" id="KW-0456">Lyase</keyword>
<keyword evidence="7 14" id="KW-0157">Chromophore</keyword>
<comment type="function">
    <text evidence="10">Involved in repair of UV radiation-induced DNA damage. Catalyzes the light-dependent monomerization (300-600 nm) of cyclobutyl pyrimidine dimers (in cis-syn configuration), which are formed between adjacent bases on the same DNA strand upon exposure to ultraviolet radiation.</text>
</comment>
<comment type="similarity">
    <text evidence="14">Belongs to the DNA photolyase family.</text>
</comment>
<dbReference type="InterPro" id="IPR002081">
    <property type="entry name" value="Cryptochrome/DNA_photolyase_1"/>
</dbReference>
<gene>
    <name evidence="16" type="ORF">BTO08_19670</name>
</gene>
<dbReference type="InterPro" id="IPR005101">
    <property type="entry name" value="Cryptochr/Photolyase_FAD-bd"/>
</dbReference>
<evidence type="ECO:0000256" key="5">
    <source>
        <dbReference type="ARBA" id="ARBA00022630"/>
    </source>
</evidence>
<evidence type="ECO:0000256" key="2">
    <source>
        <dbReference type="ARBA" id="ARBA00005862"/>
    </source>
</evidence>
<evidence type="ECO:0000256" key="13">
    <source>
        <dbReference type="PIRSR" id="PIRSR602081-2"/>
    </source>
</evidence>
<dbReference type="SUPFAM" id="SSF52425">
    <property type="entry name" value="Cryptochrome/photolyase, N-terminal domain"/>
    <property type="match status" value="1"/>
</dbReference>
<sequence>MTNKTVKEQHVIIWFRSDLRVVDNTALNHAIDSGLPIIALFIATPMQWHQHNMAAVQVDFVHRRLQVLKQQLVKQNIPLQVIEVNDFSESVKVIEQVCFDYNAVHVFANKQYPINEHKRDIAVGELLAKNTIKFSIFDDNYILQPEMVLTRDGELFKVFTPFRNAWIKRFLLSPSYPVTNKGDTVTSDVVIKLLSACHQIKAFNYPIIDSVLWPVDEETIAQRLETFCETKAESYHQNRDFPAIDGTSCLSPYLAIGALSARQCLHQLLQHFPNALEINKDDGAFTWLNEIVWREFYGHLLHRYPELSQHQPFQKFTQFVKWKDDATLLKAWQEGKTGFPIVDAAMRQLRATGWMHNRLRMITASFLTKDLLCDWRVGEQWFMQHLIDGDFASNNGGWQWAASTGTDAQPYFRVFNPTLQGQRFDPKGDFIRTWVKELEHVPDKYIHTPHQWASAESLNYPLPIVDHKEARLVAIESFKQAKAYMDIHQ</sequence>
<protein>
    <recommendedName>
        <fullName evidence="4">Deoxyribodipyrimidine photo-lyase</fullName>
        <ecNumber evidence="3">4.1.99.3</ecNumber>
    </recommendedName>
    <alternativeName>
        <fullName evidence="8">DNA photolyase</fullName>
    </alternativeName>
    <alternativeName>
        <fullName evidence="11">Photoreactivating enzyme</fullName>
    </alternativeName>
</protein>
<feature type="binding site" evidence="12">
    <location>
        <begin position="247"/>
        <end position="251"/>
    </location>
    <ligand>
        <name>FAD</name>
        <dbReference type="ChEBI" id="CHEBI:57692"/>
    </ligand>
</feature>
<evidence type="ECO:0000256" key="9">
    <source>
        <dbReference type="ARBA" id="ARBA00033999"/>
    </source>
</evidence>
<evidence type="ECO:0000256" key="11">
    <source>
        <dbReference type="ARBA" id="ARBA00083107"/>
    </source>
</evidence>
<dbReference type="FunFam" id="1.10.579.10:FF:000003">
    <property type="entry name" value="Deoxyribodipyrimidine photo-lyase"/>
    <property type="match status" value="1"/>
</dbReference>
<evidence type="ECO:0000259" key="15">
    <source>
        <dbReference type="PROSITE" id="PS51645"/>
    </source>
</evidence>
<evidence type="ECO:0000256" key="6">
    <source>
        <dbReference type="ARBA" id="ARBA00022827"/>
    </source>
</evidence>
<accession>A0A2S7VLU1</accession>
<dbReference type="PANTHER" id="PTHR11455">
    <property type="entry name" value="CRYPTOCHROME"/>
    <property type="match status" value="1"/>
</dbReference>
<keyword evidence="6 12" id="KW-0274">FAD</keyword>
<dbReference type="Pfam" id="PF00875">
    <property type="entry name" value="DNA_photolyase"/>
    <property type="match status" value="1"/>
</dbReference>
<evidence type="ECO:0000256" key="8">
    <source>
        <dbReference type="ARBA" id="ARBA00031671"/>
    </source>
</evidence>
<dbReference type="PROSITE" id="PS00691">
    <property type="entry name" value="DNA_PHOTOLYASES_1_2"/>
    <property type="match status" value="1"/>
</dbReference>
<evidence type="ECO:0000313" key="16">
    <source>
        <dbReference type="EMBL" id="PQJ62451.1"/>
    </source>
</evidence>
<dbReference type="InterPro" id="IPR006050">
    <property type="entry name" value="DNA_photolyase_N"/>
</dbReference>
<keyword evidence="5 12" id="KW-0285">Flavoprotein</keyword>
<dbReference type="GO" id="GO:0003677">
    <property type="term" value="F:DNA binding"/>
    <property type="evidence" value="ECO:0007669"/>
    <property type="project" value="TreeGrafter"/>
</dbReference>
<feature type="binding site" evidence="12">
    <location>
        <position position="287"/>
    </location>
    <ligand>
        <name>FAD</name>
        <dbReference type="ChEBI" id="CHEBI:57692"/>
    </ligand>
</feature>
<reference evidence="16 17" key="1">
    <citation type="submission" date="2016-12" db="EMBL/GenBank/DDBJ databases">
        <title>Diversity of luminous bacteria.</title>
        <authorList>
            <person name="Yoshizawa S."/>
            <person name="Kogure K."/>
        </authorList>
    </citation>
    <scope>NUCLEOTIDE SEQUENCE [LARGE SCALE GENOMIC DNA]</scope>
    <source>
        <strain evidence="16 17">LC1-200</strain>
    </source>
</reference>
<dbReference type="SUPFAM" id="SSF48173">
    <property type="entry name" value="Cryptochrome/photolyase FAD-binding domain"/>
    <property type="match status" value="1"/>
</dbReference>
<dbReference type="InterPro" id="IPR036155">
    <property type="entry name" value="Crypto/Photolyase_N_sf"/>
</dbReference>
<dbReference type="RefSeq" id="WP_105062258.1">
    <property type="nucleotide sequence ID" value="NZ_MSCJ01000003.1"/>
</dbReference>
<evidence type="ECO:0000256" key="12">
    <source>
        <dbReference type="PIRSR" id="PIRSR602081-1"/>
    </source>
</evidence>
<feature type="site" description="Electron transfer via tryptophanyl radical" evidence="13">
    <location>
        <position position="398"/>
    </location>
</feature>
<dbReference type="PROSITE" id="PS51645">
    <property type="entry name" value="PHR_CRY_ALPHA_BETA"/>
    <property type="match status" value="1"/>
</dbReference>
<evidence type="ECO:0000256" key="14">
    <source>
        <dbReference type="RuleBase" id="RU004182"/>
    </source>
</evidence>
<proteinExistence type="inferred from homology"/>
<evidence type="ECO:0000256" key="7">
    <source>
        <dbReference type="ARBA" id="ARBA00022991"/>
    </source>
</evidence>
<dbReference type="InterPro" id="IPR018394">
    <property type="entry name" value="DNA_photolyase_1_CS_C"/>
</dbReference>
<dbReference type="AlphaFoldDB" id="A0A2S7VLU1"/>
<comment type="cofactor">
    <cofactor evidence="1">
        <name>(6R)-5,10-methylene-5,6,7,8-tetrahydrofolate</name>
        <dbReference type="ChEBI" id="CHEBI:15636"/>
    </cofactor>
</comment>
<feature type="binding site" evidence="12">
    <location>
        <begin position="290"/>
        <end position="297"/>
    </location>
    <ligand>
        <name>FAD</name>
        <dbReference type="ChEBI" id="CHEBI:57692"/>
    </ligand>
</feature>
<dbReference type="GO" id="GO:0009416">
    <property type="term" value="P:response to light stimulus"/>
    <property type="evidence" value="ECO:0007669"/>
    <property type="project" value="TreeGrafter"/>
</dbReference>